<dbReference type="InterPro" id="IPR000873">
    <property type="entry name" value="AMP-dep_synth/lig_dom"/>
</dbReference>
<dbReference type="SUPFAM" id="SSF56801">
    <property type="entry name" value="Acetyl-CoA synthetase-like"/>
    <property type="match status" value="1"/>
</dbReference>
<protein>
    <submittedName>
        <fullName evidence="5">Fatty-acyl-CoA synthase</fullName>
    </submittedName>
</protein>
<organism evidence="5 6">
    <name type="scientific">Desulfobacula phenolica</name>
    <dbReference type="NCBI Taxonomy" id="90732"/>
    <lineage>
        <taxon>Bacteria</taxon>
        <taxon>Pseudomonadati</taxon>
        <taxon>Thermodesulfobacteriota</taxon>
        <taxon>Desulfobacteria</taxon>
        <taxon>Desulfobacterales</taxon>
        <taxon>Desulfobacteraceae</taxon>
        <taxon>Desulfobacula</taxon>
    </lineage>
</organism>
<dbReference type="PANTHER" id="PTHR43201">
    <property type="entry name" value="ACYL-COA SYNTHETASE"/>
    <property type="match status" value="1"/>
</dbReference>
<feature type="domain" description="AMP-dependent synthetase/ligase" evidence="3">
    <location>
        <begin position="15"/>
        <end position="376"/>
    </location>
</feature>
<evidence type="ECO:0000259" key="3">
    <source>
        <dbReference type="Pfam" id="PF00501"/>
    </source>
</evidence>
<dbReference type="Pfam" id="PF13193">
    <property type="entry name" value="AMP-binding_C"/>
    <property type="match status" value="1"/>
</dbReference>
<dbReference type="PANTHER" id="PTHR43201:SF5">
    <property type="entry name" value="MEDIUM-CHAIN ACYL-COA LIGASE ACSF2, MITOCHONDRIAL"/>
    <property type="match status" value="1"/>
</dbReference>
<dbReference type="InterPro" id="IPR025110">
    <property type="entry name" value="AMP-bd_C"/>
</dbReference>
<evidence type="ECO:0000256" key="2">
    <source>
        <dbReference type="ARBA" id="ARBA00022598"/>
    </source>
</evidence>
<gene>
    <name evidence="5" type="ORF">SAMN04487931_102358</name>
</gene>
<comment type="similarity">
    <text evidence="1">Belongs to the ATP-dependent AMP-binding enzyme family.</text>
</comment>
<dbReference type="AlphaFoldDB" id="A0A1H2DZF5"/>
<dbReference type="Gene3D" id="3.40.50.12780">
    <property type="entry name" value="N-terminal domain of ligase-like"/>
    <property type="match status" value="1"/>
</dbReference>
<dbReference type="GO" id="GO:0031956">
    <property type="term" value="F:medium-chain fatty acid-CoA ligase activity"/>
    <property type="evidence" value="ECO:0007669"/>
    <property type="project" value="TreeGrafter"/>
</dbReference>
<keyword evidence="6" id="KW-1185">Reference proteome</keyword>
<reference evidence="6" key="1">
    <citation type="submission" date="2016-10" db="EMBL/GenBank/DDBJ databases">
        <authorList>
            <person name="Varghese N."/>
            <person name="Submissions S."/>
        </authorList>
    </citation>
    <scope>NUCLEOTIDE SEQUENCE [LARGE SCALE GENOMIC DNA]</scope>
    <source>
        <strain evidence="6">DSM 3384</strain>
    </source>
</reference>
<dbReference type="InterPro" id="IPR045851">
    <property type="entry name" value="AMP-bd_C_sf"/>
</dbReference>
<evidence type="ECO:0000313" key="5">
    <source>
        <dbReference type="EMBL" id="SDT88273.1"/>
    </source>
</evidence>
<evidence type="ECO:0000259" key="4">
    <source>
        <dbReference type="Pfam" id="PF13193"/>
    </source>
</evidence>
<keyword evidence="2" id="KW-0436">Ligase</keyword>
<name>A0A1H2DZF5_9BACT</name>
<dbReference type="Proteomes" id="UP000199608">
    <property type="component" value="Unassembled WGS sequence"/>
</dbReference>
<dbReference type="FunFam" id="3.30.300.30:FF:000008">
    <property type="entry name" value="2,3-dihydroxybenzoate-AMP ligase"/>
    <property type="match status" value="1"/>
</dbReference>
<dbReference type="GO" id="GO:0006631">
    <property type="term" value="P:fatty acid metabolic process"/>
    <property type="evidence" value="ECO:0007669"/>
    <property type="project" value="TreeGrafter"/>
</dbReference>
<feature type="domain" description="AMP-binding enzyme C-terminal" evidence="4">
    <location>
        <begin position="426"/>
        <end position="501"/>
    </location>
</feature>
<sequence>MKWNTGKILSKRESLTPDKTAVIFEDTPVTYKELNRETNRVAHFFQQKGLKKGDRIALDLLNCPEFLACYFAAGKLGLIVVPLNYRLVAQELKYQINQCNCSLLVFNDKFSENIYPVRHSLDVKEDNFVCVTGYTDKNQCPEWAVDYHQIIEKYPFSEPVPDQVIDLDDPFVILYTSGVTGNPKGAVITHGQTYFKCFQIINYTDMRQDDIFHSQAPLCHSAGLAAVTTPALCRGATILMRSKFDPDKFALDIEKYKATIVFSLTTMMRFVIDTGVLDQVDLSSVRFAFGGGEKTPLEFFDELDEKGLKLLPGFGQTENSAMVLMPMDAPESKKKSAGLPNFFTDLWIQNEKGEKLAPGEIGQIVAMGPNVMEGYWNMPEETKNTIIDNVLYTGDLGYLDEDGYLYIVDRVKDMYRSGAENVYPAEVEAVLMEHPKIRRVAIVGVPDEKWGETGKAFIVCYQGETISYEEVLSFLEGKLARFKFPKTIQLLDSMPVTVTGKLKKAALKKEFC</sequence>
<accession>A0A1H2DZF5</accession>
<proteinExistence type="inferred from homology"/>
<dbReference type="RefSeq" id="WP_092230811.1">
    <property type="nucleotide sequence ID" value="NZ_FNLL01000002.1"/>
</dbReference>
<evidence type="ECO:0000313" key="6">
    <source>
        <dbReference type="Proteomes" id="UP000199608"/>
    </source>
</evidence>
<evidence type="ECO:0000256" key="1">
    <source>
        <dbReference type="ARBA" id="ARBA00006432"/>
    </source>
</evidence>
<dbReference type="InterPro" id="IPR042099">
    <property type="entry name" value="ANL_N_sf"/>
</dbReference>
<dbReference type="Pfam" id="PF00501">
    <property type="entry name" value="AMP-binding"/>
    <property type="match status" value="1"/>
</dbReference>
<dbReference type="Gene3D" id="3.30.300.30">
    <property type="match status" value="1"/>
</dbReference>
<dbReference type="EMBL" id="FNLL01000002">
    <property type="protein sequence ID" value="SDT88273.1"/>
    <property type="molecule type" value="Genomic_DNA"/>
</dbReference>